<dbReference type="PANTHER" id="PTHR46268">
    <property type="entry name" value="STRESS RESPONSE PROTEIN NHAX"/>
    <property type="match status" value="1"/>
</dbReference>
<comment type="caution">
    <text evidence="3">The sequence shown here is derived from an EMBL/GenBank/DDBJ whole genome shotgun (WGS) entry which is preliminary data.</text>
</comment>
<feature type="domain" description="UspA" evidence="2">
    <location>
        <begin position="4"/>
        <end position="134"/>
    </location>
</feature>
<dbReference type="InterPro" id="IPR014729">
    <property type="entry name" value="Rossmann-like_a/b/a_fold"/>
</dbReference>
<proteinExistence type="inferred from homology"/>
<dbReference type="Proteomes" id="UP001328733">
    <property type="component" value="Unassembled WGS sequence"/>
</dbReference>
<gene>
    <name evidence="3" type="ORF">V0288_16475</name>
</gene>
<comment type="similarity">
    <text evidence="1">Belongs to the universal stress protein A family.</text>
</comment>
<evidence type="ECO:0000259" key="2">
    <source>
        <dbReference type="Pfam" id="PF00582"/>
    </source>
</evidence>
<dbReference type="InterPro" id="IPR006016">
    <property type="entry name" value="UspA"/>
</dbReference>
<dbReference type="SUPFAM" id="SSF52402">
    <property type="entry name" value="Adenine nucleotide alpha hydrolases-like"/>
    <property type="match status" value="1"/>
</dbReference>
<dbReference type="Gene3D" id="3.40.50.620">
    <property type="entry name" value="HUPs"/>
    <property type="match status" value="1"/>
</dbReference>
<evidence type="ECO:0000313" key="3">
    <source>
        <dbReference type="EMBL" id="MEG3438725.1"/>
    </source>
</evidence>
<organism evidence="3 4">
    <name type="scientific">Pannus brasiliensis CCIBt3594</name>
    <dbReference type="NCBI Taxonomy" id="1427578"/>
    <lineage>
        <taxon>Bacteria</taxon>
        <taxon>Bacillati</taxon>
        <taxon>Cyanobacteriota</taxon>
        <taxon>Cyanophyceae</taxon>
        <taxon>Oscillatoriophycideae</taxon>
        <taxon>Chroococcales</taxon>
        <taxon>Microcystaceae</taxon>
        <taxon>Pannus</taxon>
    </lineage>
</organism>
<evidence type="ECO:0000256" key="1">
    <source>
        <dbReference type="ARBA" id="ARBA00008791"/>
    </source>
</evidence>
<accession>A0AAW9QPB7</accession>
<dbReference type="AlphaFoldDB" id="A0AAW9QPB7"/>
<keyword evidence="4" id="KW-1185">Reference proteome</keyword>
<sequence>MQVFKTIIVALDCTDTSDRVLSALDSLSLPANAKAILARVLSENDGEATLERPHDSREIVEEQLKTYQSRVRVSSEIEILTGDPAEEIIRLANIHQADLIAIGTRGLKGVKRVIEGSVSAQVVAEAPCSVFVVRG</sequence>
<dbReference type="PANTHER" id="PTHR46268:SF8">
    <property type="entry name" value="UNIVERSAL STRESS PROTEIN SLL1388"/>
    <property type="match status" value="1"/>
</dbReference>
<dbReference type="CDD" id="cd23659">
    <property type="entry name" value="USP_At3g01520-like"/>
    <property type="match status" value="1"/>
</dbReference>
<name>A0AAW9QPB7_9CHRO</name>
<dbReference type="EMBL" id="JBAFSM010000033">
    <property type="protein sequence ID" value="MEG3438725.1"/>
    <property type="molecule type" value="Genomic_DNA"/>
</dbReference>
<evidence type="ECO:0000313" key="4">
    <source>
        <dbReference type="Proteomes" id="UP001328733"/>
    </source>
</evidence>
<dbReference type="InterPro" id="IPR006015">
    <property type="entry name" value="Universal_stress_UspA"/>
</dbReference>
<protein>
    <submittedName>
        <fullName evidence="3">Universal stress protein</fullName>
    </submittedName>
</protein>
<dbReference type="PRINTS" id="PR01438">
    <property type="entry name" value="UNVRSLSTRESS"/>
</dbReference>
<reference evidence="3 4" key="1">
    <citation type="submission" date="2024-01" db="EMBL/GenBank/DDBJ databases">
        <title>Genomic insights into the taxonomy and metabolism of the cyanobacterium Pannus brasiliensis CCIBt3594.</title>
        <authorList>
            <person name="Machado M."/>
            <person name="Botero N.B."/>
            <person name="Andreote A.P.D."/>
            <person name="Feitosa A.M.T."/>
            <person name="Popin R."/>
            <person name="Sivonen K."/>
            <person name="Fiore M.F."/>
        </authorList>
    </citation>
    <scope>NUCLEOTIDE SEQUENCE [LARGE SCALE GENOMIC DNA]</scope>
    <source>
        <strain evidence="3 4">CCIBt3594</strain>
    </source>
</reference>
<dbReference type="Pfam" id="PF00582">
    <property type="entry name" value="Usp"/>
    <property type="match status" value="1"/>
</dbReference>